<keyword evidence="7" id="KW-1133">Transmembrane helix</keyword>
<keyword evidence="3 8" id="KW-0645">Protease</keyword>
<evidence type="ECO:0000256" key="5">
    <source>
        <dbReference type="ARBA" id="ARBA00022833"/>
    </source>
</evidence>
<keyword evidence="4" id="KW-0378">Hydrolase</keyword>
<sequence length="435" mass="47250">MPFELPVEPSVVQLTTIVLLLCSLVAIWLLMAAPIGRRTVRLSRVVDARPETVARLLEPARLAQWNDDLTAARALDNPDRDDARLVELTYKAAGRKGEPIRRTVRATALPDAAGQVFGEERSVVDDTVLAQSFWQHFSERRIISREAGGQARITFEQSDRYRGFGGLLFRRRWMQRELERLSAAAENREPKSMGHFGHPAVQVGLAILSTLMLWPFFGRNASGLMLSTILTLVIVLHELGHMAAYRAFGHEKVRMLFLPILGGVAIGGRPYDSRFEAAACALMGPGLSAFFVPILISAIRTGGFGLSSATTHVLAIALLILGAFNLLNLLPMSRFDGGQVLRQLCPNRPTLLLGSLAASALIVATGWHIGVPPIALIASLAVFTLLSLIGGQSFSTRLVLEDITLSQRVMIGLGLYGTIALHALAVSVACDLLLI</sequence>
<dbReference type="RefSeq" id="WP_209945581.1">
    <property type="nucleotide sequence ID" value="NZ_JAGGJU010000006.1"/>
</dbReference>
<keyword evidence="7" id="KW-0472">Membrane</keyword>
<name>A0ABS4DZN5_9HYPH</name>
<evidence type="ECO:0000256" key="7">
    <source>
        <dbReference type="SAM" id="Phobius"/>
    </source>
</evidence>
<evidence type="ECO:0000313" key="8">
    <source>
        <dbReference type="EMBL" id="MBP1851156.1"/>
    </source>
</evidence>
<dbReference type="CDD" id="cd07812">
    <property type="entry name" value="SRPBCC"/>
    <property type="match status" value="1"/>
</dbReference>
<evidence type="ECO:0000256" key="3">
    <source>
        <dbReference type="ARBA" id="ARBA00022670"/>
    </source>
</evidence>
<dbReference type="PANTHER" id="PTHR39188:SF3">
    <property type="entry name" value="STAGE IV SPORULATION PROTEIN FB"/>
    <property type="match status" value="1"/>
</dbReference>
<dbReference type="PANTHER" id="PTHR39188">
    <property type="entry name" value="MEMBRANE-ASSOCIATED ZINC METALLOPROTEASE M50B"/>
    <property type="match status" value="1"/>
</dbReference>
<feature type="transmembrane region" description="Helical" evidence="7">
    <location>
        <begin position="412"/>
        <end position="434"/>
    </location>
</feature>
<feature type="transmembrane region" description="Helical" evidence="7">
    <location>
        <begin position="12"/>
        <end position="35"/>
    </location>
</feature>
<proteinExistence type="inferred from homology"/>
<dbReference type="EMBL" id="JAGGJU010000006">
    <property type="protein sequence ID" value="MBP1851156.1"/>
    <property type="molecule type" value="Genomic_DNA"/>
</dbReference>
<feature type="transmembrane region" description="Helical" evidence="7">
    <location>
        <begin position="375"/>
        <end position="400"/>
    </location>
</feature>
<comment type="caution">
    <text evidence="8">The sequence shown here is derived from an EMBL/GenBank/DDBJ whole genome shotgun (WGS) entry which is preliminary data.</text>
</comment>
<keyword evidence="7" id="KW-0812">Transmembrane</keyword>
<evidence type="ECO:0000256" key="4">
    <source>
        <dbReference type="ARBA" id="ARBA00022801"/>
    </source>
</evidence>
<comment type="cofactor">
    <cofactor evidence="1">
        <name>Zn(2+)</name>
        <dbReference type="ChEBI" id="CHEBI:29105"/>
    </cofactor>
</comment>
<evidence type="ECO:0000256" key="2">
    <source>
        <dbReference type="ARBA" id="ARBA00007931"/>
    </source>
</evidence>
<comment type="similarity">
    <text evidence="2">Belongs to the peptidase M50B family.</text>
</comment>
<evidence type="ECO:0000256" key="1">
    <source>
        <dbReference type="ARBA" id="ARBA00001947"/>
    </source>
</evidence>
<feature type="transmembrane region" description="Helical" evidence="7">
    <location>
        <begin position="311"/>
        <end position="330"/>
    </location>
</feature>
<organism evidence="8 9">
    <name type="scientific">Rhizobium halophytocola</name>
    <dbReference type="NCBI Taxonomy" id="735519"/>
    <lineage>
        <taxon>Bacteria</taxon>
        <taxon>Pseudomonadati</taxon>
        <taxon>Pseudomonadota</taxon>
        <taxon>Alphaproteobacteria</taxon>
        <taxon>Hyphomicrobiales</taxon>
        <taxon>Rhizobiaceae</taxon>
        <taxon>Rhizobium/Agrobacterium group</taxon>
        <taxon>Rhizobium</taxon>
    </lineage>
</organism>
<keyword evidence="6" id="KW-0482">Metalloprotease</keyword>
<dbReference type="GO" id="GO:0008233">
    <property type="term" value="F:peptidase activity"/>
    <property type="evidence" value="ECO:0007669"/>
    <property type="project" value="UniProtKB-KW"/>
</dbReference>
<keyword evidence="5" id="KW-0862">Zinc</keyword>
<feature type="transmembrane region" description="Helical" evidence="7">
    <location>
        <begin position="351"/>
        <end position="369"/>
    </location>
</feature>
<evidence type="ECO:0000256" key="6">
    <source>
        <dbReference type="ARBA" id="ARBA00023049"/>
    </source>
</evidence>
<gene>
    <name evidence="8" type="ORF">J2Z17_002599</name>
</gene>
<evidence type="ECO:0000313" key="9">
    <source>
        <dbReference type="Proteomes" id="UP000759443"/>
    </source>
</evidence>
<protein>
    <submittedName>
        <fullName evidence="8">Zn-dependent protease</fullName>
    </submittedName>
</protein>
<dbReference type="Proteomes" id="UP000759443">
    <property type="component" value="Unassembled WGS sequence"/>
</dbReference>
<reference evidence="8 9" key="1">
    <citation type="submission" date="2021-03" db="EMBL/GenBank/DDBJ databases">
        <title>Genomic Encyclopedia of Type Strains, Phase IV (KMG-IV): sequencing the most valuable type-strain genomes for metagenomic binning, comparative biology and taxonomic classification.</title>
        <authorList>
            <person name="Goeker M."/>
        </authorList>
    </citation>
    <scope>NUCLEOTIDE SEQUENCE [LARGE SCALE GENOMIC DNA]</scope>
    <source>
        <strain evidence="8 9">DSM 21600</strain>
    </source>
</reference>
<accession>A0ABS4DZN5</accession>
<keyword evidence="9" id="KW-1185">Reference proteome</keyword>
<feature type="transmembrane region" description="Helical" evidence="7">
    <location>
        <begin position="196"/>
        <end position="217"/>
    </location>
</feature>
<feature type="transmembrane region" description="Helical" evidence="7">
    <location>
        <begin position="277"/>
        <end position="299"/>
    </location>
</feature>
<dbReference type="GO" id="GO:0006508">
    <property type="term" value="P:proteolysis"/>
    <property type="evidence" value="ECO:0007669"/>
    <property type="project" value="UniProtKB-KW"/>
</dbReference>
<feature type="transmembrane region" description="Helical" evidence="7">
    <location>
        <begin position="223"/>
        <end position="245"/>
    </location>
</feature>